<dbReference type="AlphaFoldDB" id="A0AAN8CJ26"/>
<dbReference type="Proteomes" id="UP001331515">
    <property type="component" value="Unassembled WGS sequence"/>
</dbReference>
<keyword evidence="2" id="KW-1185">Reference proteome</keyword>
<dbReference type="EMBL" id="JAURVH010001531">
    <property type="protein sequence ID" value="KAK5903063.1"/>
    <property type="molecule type" value="Genomic_DNA"/>
</dbReference>
<accession>A0AAN8CJ26</accession>
<proteinExistence type="predicted"/>
<gene>
    <name evidence="1" type="ORF">CgunFtcFv8_006875</name>
</gene>
<evidence type="ECO:0000313" key="1">
    <source>
        <dbReference type="EMBL" id="KAK5903063.1"/>
    </source>
</evidence>
<sequence>MCEHTWKGCTLSALRLAATWRAAESRRSNVSSTCYIPAFGGCEKWKLPAAPSRGMCGTLQGEEGEWMTG</sequence>
<name>A0AAN8CJ26_CHAGU</name>
<protein>
    <submittedName>
        <fullName evidence="1">Uncharacterized protein</fullName>
    </submittedName>
</protein>
<comment type="caution">
    <text evidence="1">The sequence shown here is derived from an EMBL/GenBank/DDBJ whole genome shotgun (WGS) entry which is preliminary data.</text>
</comment>
<organism evidence="1 2">
    <name type="scientific">Champsocephalus gunnari</name>
    <name type="common">Mackerel icefish</name>
    <dbReference type="NCBI Taxonomy" id="52237"/>
    <lineage>
        <taxon>Eukaryota</taxon>
        <taxon>Metazoa</taxon>
        <taxon>Chordata</taxon>
        <taxon>Craniata</taxon>
        <taxon>Vertebrata</taxon>
        <taxon>Euteleostomi</taxon>
        <taxon>Actinopterygii</taxon>
        <taxon>Neopterygii</taxon>
        <taxon>Teleostei</taxon>
        <taxon>Neoteleostei</taxon>
        <taxon>Acanthomorphata</taxon>
        <taxon>Eupercaria</taxon>
        <taxon>Perciformes</taxon>
        <taxon>Notothenioidei</taxon>
        <taxon>Channichthyidae</taxon>
        <taxon>Champsocephalus</taxon>
    </lineage>
</organism>
<reference evidence="1 2" key="1">
    <citation type="journal article" date="2023" name="Mol. Biol. Evol.">
        <title>Genomics of Secondarily Temperate Adaptation in the Only Non-Antarctic Icefish.</title>
        <authorList>
            <person name="Rivera-Colon A.G."/>
            <person name="Rayamajhi N."/>
            <person name="Minhas B.F."/>
            <person name="Madrigal G."/>
            <person name="Bilyk K.T."/>
            <person name="Yoon V."/>
            <person name="Hune M."/>
            <person name="Gregory S."/>
            <person name="Cheng C.H.C."/>
            <person name="Catchen J.M."/>
        </authorList>
    </citation>
    <scope>NUCLEOTIDE SEQUENCE [LARGE SCALE GENOMIC DNA]</scope>
    <source>
        <tissue evidence="1">White muscle</tissue>
    </source>
</reference>
<evidence type="ECO:0000313" key="2">
    <source>
        <dbReference type="Proteomes" id="UP001331515"/>
    </source>
</evidence>